<protein>
    <recommendedName>
        <fullName evidence="3">Protein E7</fullName>
    </recommendedName>
</protein>
<dbReference type="Proteomes" id="UP000058925">
    <property type="component" value="Chromosome"/>
</dbReference>
<evidence type="ECO:0000313" key="2">
    <source>
        <dbReference type="Proteomes" id="UP000058925"/>
    </source>
</evidence>
<organism evidence="1 2">
    <name type="scientific">Candidatus Nitrosocosmicus oleophilus</name>
    <dbReference type="NCBI Taxonomy" id="1353260"/>
    <lineage>
        <taxon>Archaea</taxon>
        <taxon>Nitrososphaerota</taxon>
        <taxon>Nitrososphaeria</taxon>
        <taxon>Nitrososphaerales</taxon>
        <taxon>Nitrososphaeraceae</taxon>
        <taxon>Candidatus Nitrosocosmicus</taxon>
    </lineage>
</organism>
<accession>A0A654LYV4</accession>
<sequence length="104" mass="12004">MFEKHIFIMTDIRCNIIPEPHRDRKAVFRQSTLKSPYIDGDDYEDVQSIKISYICGNCDFILAKNIHSDQIVQLLSTNSKGLDIVLQCPECKEFNELNSETHPS</sequence>
<reference evidence="2" key="1">
    <citation type="submission" date="2015-10" db="EMBL/GenBank/DDBJ databases">
        <title>Niche specialization of a soil ammonia-oxidizing archaeon, Candidatus Nitrosocosmicus oleophilus.</title>
        <authorList>
            <person name="Jung M.-Y."/>
            <person name="Rhee S.-K."/>
        </authorList>
    </citation>
    <scope>NUCLEOTIDE SEQUENCE [LARGE SCALE GENOMIC DNA]</scope>
    <source>
        <strain evidence="2">MY3</strain>
    </source>
</reference>
<proteinExistence type="predicted"/>
<dbReference type="EMBL" id="CP012850">
    <property type="protein sequence ID" value="ALI35451.1"/>
    <property type="molecule type" value="Genomic_DNA"/>
</dbReference>
<evidence type="ECO:0000313" key="1">
    <source>
        <dbReference type="EMBL" id="ALI35451.1"/>
    </source>
</evidence>
<name>A0A654LYV4_9ARCH</name>
<keyword evidence="2" id="KW-1185">Reference proteome</keyword>
<evidence type="ECO:0008006" key="3">
    <source>
        <dbReference type="Google" id="ProtNLM"/>
    </source>
</evidence>
<dbReference type="AlphaFoldDB" id="A0A654LYV4"/>
<dbReference type="KEGG" id="taa:NMY3_01247"/>
<gene>
    <name evidence="1" type="ORF">NMY3_01247</name>
</gene>